<reference evidence="1" key="1">
    <citation type="submission" date="2023-05" db="EMBL/GenBank/DDBJ databases">
        <title>Nepenthes gracilis genome sequencing.</title>
        <authorList>
            <person name="Fukushima K."/>
        </authorList>
    </citation>
    <scope>NUCLEOTIDE SEQUENCE</scope>
    <source>
        <strain evidence="1">SING2019-196</strain>
    </source>
</reference>
<protein>
    <submittedName>
        <fullName evidence="1">Uncharacterized protein</fullName>
    </submittedName>
</protein>
<evidence type="ECO:0000313" key="1">
    <source>
        <dbReference type="EMBL" id="GMH06980.1"/>
    </source>
</evidence>
<accession>A0AAD3S9D3</accession>
<dbReference type="Proteomes" id="UP001279734">
    <property type="component" value="Unassembled WGS sequence"/>
</dbReference>
<gene>
    <name evidence="1" type="ORF">Nepgr_008820</name>
</gene>
<evidence type="ECO:0000313" key="2">
    <source>
        <dbReference type="Proteomes" id="UP001279734"/>
    </source>
</evidence>
<organism evidence="1 2">
    <name type="scientific">Nepenthes gracilis</name>
    <name type="common">Slender pitcher plant</name>
    <dbReference type="NCBI Taxonomy" id="150966"/>
    <lineage>
        <taxon>Eukaryota</taxon>
        <taxon>Viridiplantae</taxon>
        <taxon>Streptophyta</taxon>
        <taxon>Embryophyta</taxon>
        <taxon>Tracheophyta</taxon>
        <taxon>Spermatophyta</taxon>
        <taxon>Magnoliopsida</taxon>
        <taxon>eudicotyledons</taxon>
        <taxon>Gunneridae</taxon>
        <taxon>Pentapetalae</taxon>
        <taxon>Caryophyllales</taxon>
        <taxon>Nepenthaceae</taxon>
        <taxon>Nepenthes</taxon>
    </lineage>
</organism>
<comment type="caution">
    <text evidence="1">The sequence shown here is derived from an EMBL/GenBank/DDBJ whole genome shotgun (WGS) entry which is preliminary data.</text>
</comment>
<keyword evidence="2" id="KW-1185">Reference proteome</keyword>
<dbReference type="AlphaFoldDB" id="A0AAD3S9D3"/>
<dbReference type="EMBL" id="BSYO01000007">
    <property type="protein sequence ID" value="GMH06980.1"/>
    <property type="molecule type" value="Genomic_DNA"/>
</dbReference>
<sequence length="69" mass="7755">MLEAKRNARSLQLLRRGVVGMNLEQLRGVWIRQLNQGRGSVVDKTRWVGKTAGSATCGLKADDEWEGRM</sequence>
<name>A0AAD3S9D3_NEPGR</name>
<proteinExistence type="predicted"/>